<comment type="caution">
    <text evidence="1">The sequence shown here is derived from an EMBL/GenBank/DDBJ whole genome shotgun (WGS) entry which is preliminary data.</text>
</comment>
<name>A0ABD2KLM3_9BILA</name>
<dbReference type="AlphaFoldDB" id="A0ABD2KLM3"/>
<gene>
    <name evidence="1" type="ORF">niasHT_020850</name>
</gene>
<protein>
    <submittedName>
        <fullName evidence="1">Uncharacterized protein</fullName>
    </submittedName>
</protein>
<proteinExistence type="predicted"/>
<reference evidence="1 2" key="1">
    <citation type="submission" date="2024-10" db="EMBL/GenBank/DDBJ databases">
        <authorList>
            <person name="Kim D."/>
        </authorList>
    </citation>
    <scope>NUCLEOTIDE SEQUENCE [LARGE SCALE GENOMIC DNA]</scope>
    <source>
        <strain evidence="1">BH-2024</strain>
    </source>
</reference>
<evidence type="ECO:0000313" key="1">
    <source>
        <dbReference type="EMBL" id="KAL3103821.1"/>
    </source>
</evidence>
<dbReference type="EMBL" id="JBICBT010000725">
    <property type="protein sequence ID" value="KAL3103821.1"/>
    <property type="molecule type" value="Genomic_DNA"/>
</dbReference>
<organism evidence="1 2">
    <name type="scientific">Heterodera trifolii</name>
    <dbReference type="NCBI Taxonomy" id="157864"/>
    <lineage>
        <taxon>Eukaryota</taxon>
        <taxon>Metazoa</taxon>
        <taxon>Ecdysozoa</taxon>
        <taxon>Nematoda</taxon>
        <taxon>Chromadorea</taxon>
        <taxon>Rhabditida</taxon>
        <taxon>Tylenchina</taxon>
        <taxon>Tylenchomorpha</taxon>
        <taxon>Tylenchoidea</taxon>
        <taxon>Heteroderidae</taxon>
        <taxon>Heteroderinae</taxon>
        <taxon>Heterodera</taxon>
    </lineage>
</organism>
<dbReference type="Proteomes" id="UP001620626">
    <property type="component" value="Unassembled WGS sequence"/>
</dbReference>
<evidence type="ECO:0000313" key="2">
    <source>
        <dbReference type="Proteomes" id="UP001620626"/>
    </source>
</evidence>
<sequence length="138" mass="15679">MECHYSPNFSTACDNLYGQFYSKQMPPSLRVVSFIFVNFSAEFPADNNAMAPDGQAVAKWHFTPHPTNMPKMIECELDMNDEILASKIEAFKANKCHSLFSFISGDPWLSVFDFLPPRQLGLQIALISDRFDARVDTF</sequence>
<keyword evidence="2" id="KW-1185">Reference proteome</keyword>
<accession>A0ABD2KLM3</accession>